<comment type="similarity">
    <text evidence="13">Belongs to the peptidase M28 family. M28E subfamily.</text>
</comment>
<keyword evidence="8 14" id="KW-0862">Zinc</keyword>
<evidence type="ECO:0000256" key="9">
    <source>
        <dbReference type="ARBA" id="ARBA00023145"/>
    </source>
</evidence>
<comment type="subunit">
    <text evidence="2">Monomer.</text>
</comment>
<proteinExistence type="inferred from homology"/>
<dbReference type="AlphaFoldDB" id="A0A423X1K5"/>
<dbReference type="PANTHER" id="PTHR12147:SF56">
    <property type="entry name" value="AMINOPEPTIDASE YDR415C-RELATED"/>
    <property type="match status" value="1"/>
</dbReference>
<dbReference type="OrthoDB" id="2214at2759"/>
<evidence type="ECO:0000256" key="15">
    <source>
        <dbReference type="SAM" id="SignalP"/>
    </source>
</evidence>
<comment type="cofactor">
    <cofactor evidence="1">
        <name>Zn(2+)</name>
        <dbReference type="ChEBI" id="CHEBI:29105"/>
    </cofactor>
</comment>
<feature type="chain" id="PRO_5019208879" description="Peptide hydrolase" evidence="15">
    <location>
        <begin position="16"/>
        <end position="359"/>
    </location>
</feature>
<name>A0A423X1K5_9PEZI</name>
<evidence type="ECO:0000256" key="7">
    <source>
        <dbReference type="ARBA" id="ARBA00022801"/>
    </source>
</evidence>
<sequence length="359" mass="39452">MRILSLLSYTGLASALVPACLPQLGSEFCPSSQVLSDNNDTLYEAFREDHPAVFPNSTNQNEALEKLFPQLNKTRLGKDLREITAPELFKNRYCMSQFGTWAQDWVLYKVQKIKFTALPLIVTLARNPTPQNSVVVRIPGLTSNAVVIGAHIDSINSKQSMTVLPGALTAPGADDNGSGSVVLLEVLRQFLLHVASVGALQNEIQFHWYGAEEIGLVGSNRIFSSMRKDSFPLRAMLNLDMVGYPGGGFDKIGVQQNHVDKNLTAFMTTLVETYTTASTGNITCGYPCSDHASAHLYNYSSAMIGESAYIKGEPSHPNSNPFTHTENDTIENNIDYDYMMEFAKVALAFVVELGGYNFE</sequence>
<dbReference type="Pfam" id="PF04389">
    <property type="entry name" value="Peptidase_M28"/>
    <property type="match status" value="1"/>
</dbReference>
<keyword evidence="4 14" id="KW-0645">Protease</keyword>
<dbReference type="EC" id="3.4.-.-" evidence="14"/>
<dbReference type="GO" id="GO:0006508">
    <property type="term" value="P:proteolysis"/>
    <property type="evidence" value="ECO:0007669"/>
    <property type="project" value="UniProtKB-KW"/>
</dbReference>
<evidence type="ECO:0000313" key="18">
    <source>
        <dbReference type="Proteomes" id="UP000283895"/>
    </source>
</evidence>
<dbReference type="SUPFAM" id="SSF53187">
    <property type="entry name" value="Zn-dependent exopeptidases"/>
    <property type="match status" value="1"/>
</dbReference>
<evidence type="ECO:0000256" key="4">
    <source>
        <dbReference type="ARBA" id="ARBA00022670"/>
    </source>
</evidence>
<keyword evidence="5 14" id="KW-0479">Metal-binding</keyword>
<evidence type="ECO:0000256" key="5">
    <source>
        <dbReference type="ARBA" id="ARBA00022723"/>
    </source>
</evidence>
<comment type="function">
    <text evidence="12">Extracellular aminopeptidase that allows assimilation of proteinaceous substrates.</text>
</comment>
<dbReference type="STRING" id="356882.A0A423X1K5"/>
<evidence type="ECO:0000256" key="3">
    <source>
        <dbReference type="ARBA" id="ARBA00022438"/>
    </source>
</evidence>
<protein>
    <recommendedName>
        <fullName evidence="14">Peptide hydrolase</fullName>
        <ecNumber evidence="14">3.4.-.-</ecNumber>
    </recommendedName>
</protein>
<keyword evidence="11" id="KW-0325">Glycoprotein</keyword>
<dbReference type="Proteomes" id="UP000283895">
    <property type="component" value="Unassembled WGS sequence"/>
</dbReference>
<accession>A0A423X1K5</accession>
<dbReference type="Gene3D" id="3.40.630.10">
    <property type="entry name" value="Zn peptidases"/>
    <property type="match status" value="1"/>
</dbReference>
<gene>
    <name evidence="17" type="ORF">VMCG_02377</name>
</gene>
<dbReference type="InterPro" id="IPR007484">
    <property type="entry name" value="Peptidase_M28"/>
</dbReference>
<organism evidence="17 18">
    <name type="scientific">Cytospora schulzeri</name>
    <dbReference type="NCBI Taxonomy" id="448051"/>
    <lineage>
        <taxon>Eukaryota</taxon>
        <taxon>Fungi</taxon>
        <taxon>Dikarya</taxon>
        <taxon>Ascomycota</taxon>
        <taxon>Pezizomycotina</taxon>
        <taxon>Sordariomycetes</taxon>
        <taxon>Sordariomycetidae</taxon>
        <taxon>Diaporthales</taxon>
        <taxon>Cytosporaceae</taxon>
        <taxon>Cytospora</taxon>
    </lineage>
</organism>
<comment type="caution">
    <text evidence="17">The sequence shown here is derived from an EMBL/GenBank/DDBJ whole genome shotgun (WGS) entry which is preliminary data.</text>
</comment>
<keyword evidence="7 14" id="KW-0378">Hydrolase</keyword>
<evidence type="ECO:0000256" key="14">
    <source>
        <dbReference type="RuleBase" id="RU361240"/>
    </source>
</evidence>
<keyword evidence="9" id="KW-0865">Zymogen</keyword>
<evidence type="ECO:0000256" key="12">
    <source>
        <dbReference type="ARBA" id="ARBA00043843"/>
    </source>
</evidence>
<evidence type="ECO:0000256" key="6">
    <source>
        <dbReference type="ARBA" id="ARBA00022729"/>
    </source>
</evidence>
<evidence type="ECO:0000256" key="2">
    <source>
        <dbReference type="ARBA" id="ARBA00011245"/>
    </source>
</evidence>
<evidence type="ECO:0000256" key="10">
    <source>
        <dbReference type="ARBA" id="ARBA00023157"/>
    </source>
</evidence>
<evidence type="ECO:0000313" key="17">
    <source>
        <dbReference type="EMBL" id="ROW09745.1"/>
    </source>
</evidence>
<evidence type="ECO:0000259" key="16">
    <source>
        <dbReference type="Pfam" id="PF04389"/>
    </source>
</evidence>
<keyword evidence="18" id="KW-1185">Reference proteome</keyword>
<dbReference type="EMBL" id="LKEA01000004">
    <property type="protein sequence ID" value="ROW09745.1"/>
    <property type="molecule type" value="Genomic_DNA"/>
</dbReference>
<keyword evidence="6 15" id="KW-0732">Signal</keyword>
<feature type="domain" description="Peptidase M28" evidence="16">
    <location>
        <begin position="134"/>
        <end position="350"/>
    </location>
</feature>
<evidence type="ECO:0000256" key="11">
    <source>
        <dbReference type="ARBA" id="ARBA00023180"/>
    </source>
</evidence>
<dbReference type="GO" id="GO:0046872">
    <property type="term" value="F:metal ion binding"/>
    <property type="evidence" value="ECO:0007669"/>
    <property type="project" value="UniProtKB-KW"/>
</dbReference>
<reference evidence="17 18" key="1">
    <citation type="submission" date="2015-09" db="EMBL/GenBank/DDBJ databases">
        <title>Host preference determinants of Valsa canker pathogens revealed by comparative genomics.</title>
        <authorList>
            <person name="Yin Z."/>
            <person name="Huang L."/>
        </authorList>
    </citation>
    <scope>NUCLEOTIDE SEQUENCE [LARGE SCALE GENOMIC DNA]</scope>
    <source>
        <strain evidence="17 18">03-1</strain>
    </source>
</reference>
<evidence type="ECO:0000256" key="8">
    <source>
        <dbReference type="ARBA" id="ARBA00022833"/>
    </source>
</evidence>
<dbReference type="InterPro" id="IPR045175">
    <property type="entry name" value="M28_fam"/>
</dbReference>
<dbReference type="GO" id="GO:0008235">
    <property type="term" value="F:metalloexopeptidase activity"/>
    <property type="evidence" value="ECO:0007669"/>
    <property type="project" value="InterPro"/>
</dbReference>
<feature type="signal peptide" evidence="15">
    <location>
        <begin position="1"/>
        <end position="15"/>
    </location>
</feature>
<keyword evidence="3" id="KW-0031">Aminopeptidase</keyword>
<keyword evidence="10" id="KW-1015">Disulfide bond</keyword>
<dbReference type="PANTHER" id="PTHR12147">
    <property type="entry name" value="METALLOPEPTIDASE M28 FAMILY MEMBER"/>
    <property type="match status" value="1"/>
</dbReference>
<evidence type="ECO:0000256" key="1">
    <source>
        <dbReference type="ARBA" id="ARBA00001947"/>
    </source>
</evidence>
<evidence type="ECO:0000256" key="13">
    <source>
        <dbReference type="ARBA" id="ARBA00043962"/>
    </source>
</evidence>
<dbReference type="GO" id="GO:0004177">
    <property type="term" value="F:aminopeptidase activity"/>
    <property type="evidence" value="ECO:0007669"/>
    <property type="project" value="UniProtKB-KW"/>
</dbReference>